<dbReference type="EMBL" id="JALLPJ020000144">
    <property type="protein sequence ID" value="KAL3801173.1"/>
    <property type="molecule type" value="Genomic_DNA"/>
</dbReference>
<evidence type="ECO:0000313" key="1">
    <source>
        <dbReference type="EMBL" id="KAL3801173.1"/>
    </source>
</evidence>
<evidence type="ECO:0000313" key="2">
    <source>
        <dbReference type="Proteomes" id="UP001530400"/>
    </source>
</evidence>
<comment type="caution">
    <text evidence="1">The sequence shown here is derived from an EMBL/GenBank/DDBJ whole genome shotgun (WGS) entry which is preliminary data.</text>
</comment>
<gene>
    <name evidence="1" type="ORF">ACHAWO_002744</name>
</gene>
<dbReference type="AlphaFoldDB" id="A0ABD3QL82"/>
<protein>
    <submittedName>
        <fullName evidence="1">Uncharacterized protein</fullName>
    </submittedName>
</protein>
<name>A0ABD3QL82_9STRA</name>
<organism evidence="1 2">
    <name type="scientific">Cyclotella atomus</name>
    <dbReference type="NCBI Taxonomy" id="382360"/>
    <lineage>
        <taxon>Eukaryota</taxon>
        <taxon>Sar</taxon>
        <taxon>Stramenopiles</taxon>
        <taxon>Ochrophyta</taxon>
        <taxon>Bacillariophyta</taxon>
        <taxon>Coscinodiscophyceae</taxon>
        <taxon>Thalassiosirophycidae</taxon>
        <taxon>Stephanodiscales</taxon>
        <taxon>Stephanodiscaceae</taxon>
        <taxon>Cyclotella</taxon>
    </lineage>
</organism>
<reference evidence="1 2" key="1">
    <citation type="submission" date="2024-10" db="EMBL/GenBank/DDBJ databases">
        <title>Updated reference genomes for cyclostephanoid diatoms.</title>
        <authorList>
            <person name="Roberts W.R."/>
            <person name="Alverson A.J."/>
        </authorList>
    </citation>
    <scope>NUCLEOTIDE SEQUENCE [LARGE SCALE GENOMIC DNA]</scope>
    <source>
        <strain evidence="1 2">AJA010-31</strain>
    </source>
</reference>
<accession>A0ABD3QL82</accession>
<dbReference type="Proteomes" id="UP001530400">
    <property type="component" value="Unassembled WGS sequence"/>
</dbReference>
<sequence length="139" mass="16023">MAIFILVAPTVSVPNHSISMTQAKASNNKESERCLCFIRRHNRTQSVPWIIHRQHQTFHNACVCTKWGTELTRKSYTHLSLLCKEKDEDLTKSMLTFECDAVENQLKKSATPEKLREWWGFFMDPSEVEADLDVPIPSS</sequence>
<keyword evidence="2" id="KW-1185">Reference proteome</keyword>
<proteinExistence type="predicted"/>